<comment type="caution">
    <text evidence="8">The sequence shown here is derived from an EMBL/GenBank/DDBJ whole genome shotgun (WGS) entry which is preliminary data.</text>
</comment>
<reference evidence="8 9" key="1">
    <citation type="submission" date="2019-11" db="EMBL/GenBank/DDBJ databases">
        <title>Caenimonas koreensis gen. nov., sp. nov., isolated from activated sludge.</title>
        <authorList>
            <person name="Seung H.R."/>
        </authorList>
    </citation>
    <scope>NUCLEOTIDE SEQUENCE [LARGE SCALE GENOMIC DNA]</scope>
    <source>
        <strain evidence="8 9">EMB320</strain>
    </source>
</reference>
<dbReference type="Pfam" id="PF00743">
    <property type="entry name" value="FMO-like"/>
    <property type="match status" value="1"/>
</dbReference>
<dbReference type="EMBL" id="WJBU01000002">
    <property type="protein sequence ID" value="MRD46354.1"/>
    <property type="molecule type" value="Genomic_DNA"/>
</dbReference>
<evidence type="ECO:0000256" key="1">
    <source>
        <dbReference type="ARBA" id="ARBA00001974"/>
    </source>
</evidence>
<dbReference type="InterPro" id="IPR036188">
    <property type="entry name" value="FAD/NAD-bd_sf"/>
</dbReference>
<gene>
    <name evidence="8" type="ORF">GHT07_03635</name>
</gene>
<keyword evidence="7" id="KW-0503">Monooxygenase</keyword>
<dbReference type="SUPFAM" id="SSF51905">
    <property type="entry name" value="FAD/NAD(P)-binding domain"/>
    <property type="match status" value="1"/>
</dbReference>
<keyword evidence="9" id="KW-1185">Reference proteome</keyword>
<dbReference type="GO" id="GO:0004499">
    <property type="term" value="F:N,N-dimethylaniline monooxygenase activity"/>
    <property type="evidence" value="ECO:0007669"/>
    <property type="project" value="InterPro"/>
</dbReference>
<name>A0A844AQR5_9BURK</name>
<dbReference type="Proteomes" id="UP000487350">
    <property type="component" value="Unassembled WGS sequence"/>
</dbReference>
<dbReference type="Gene3D" id="3.50.50.60">
    <property type="entry name" value="FAD/NAD(P)-binding domain"/>
    <property type="match status" value="3"/>
</dbReference>
<comment type="similarity">
    <text evidence="2">Belongs to the FAD-binding monooxygenase family.</text>
</comment>
<organism evidence="8 9">
    <name type="scientific">Caenimonas koreensis DSM 17982</name>
    <dbReference type="NCBI Taxonomy" id="1121255"/>
    <lineage>
        <taxon>Bacteria</taxon>
        <taxon>Pseudomonadati</taxon>
        <taxon>Pseudomonadota</taxon>
        <taxon>Betaproteobacteria</taxon>
        <taxon>Burkholderiales</taxon>
        <taxon>Comamonadaceae</taxon>
        <taxon>Caenimonas</taxon>
    </lineage>
</organism>
<dbReference type="InterPro" id="IPR051820">
    <property type="entry name" value="FAD-binding_MO"/>
</dbReference>
<evidence type="ECO:0000256" key="5">
    <source>
        <dbReference type="ARBA" id="ARBA00022857"/>
    </source>
</evidence>
<evidence type="ECO:0000256" key="2">
    <source>
        <dbReference type="ARBA" id="ARBA00010139"/>
    </source>
</evidence>
<keyword evidence="4" id="KW-0274">FAD</keyword>
<keyword evidence="5" id="KW-0521">NADP</keyword>
<dbReference type="GO" id="GO:0050661">
    <property type="term" value="F:NADP binding"/>
    <property type="evidence" value="ECO:0007669"/>
    <property type="project" value="InterPro"/>
</dbReference>
<accession>A0A844AQR5</accession>
<dbReference type="AlphaFoldDB" id="A0A844AQR5"/>
<protein>
    <submittedName>
        <fullName evidence="8">NAD(P)-binding protein</fullName>
    </submittedName>
</protein>
<dbReference type="PANTHER" id="PTHR43872">
    <property type="entry name" value="MONOOXYGENASE, PUTATIVE (AFU_ORTHOLOGUE AFUA_8G02570)-RELATED"/>
    <property type="match status" value="1"/>
</dbReference>
<dbReference type="GO" id="GO:0050660">
    <property type="term" value="F:flavin adenine dinucleotide binding"/>
    <property type="evidence" value="ECO:0007669"/>
    <property type="project" value="InterPro"/>
</dbReference>
<evidence type="ECO:0000256" key="4">
    <source>
        <dbReference type="ARBA" id="ARBA00022827"/>
    </source>
</evidence>
<evidence type="ECO:0000313" key="9">
    <source>
        <dbReference type="Proteomes" id="UP000487350"/>
    </source>
</evidence>
<proteinExistence type="inferred from homology"/>
<dbReference type="PRINTS" id="PR00411">
    <property type="entry name" value="PNDRDTASEI"/>
</dbReference>
<comment type="cofactor">
    <cofactor evidence="1">
        <name>FAD</name>
        <dbReference type="ChEBI" id="CHEBI:57692"/>
    </cofactor>
</comment>
<evidence type="ECO:0000256" key="3">
    <source>
        <dbReference type="ARBA" id="ARBA00022630"/>
    </source>
</evidence>
<dbReference type="FunFam" id="3.50.50.60:FF:000228">
    <property type="entry name" value="FAD-containing monooxygenase EthA"/>
    <property type="match status" value="1"/>
</dbReference>
<keyword evidence="6" id="KW-0560">Oxidoreductase</keyword>
<evidence type="ECO:0000256" key="7">
    <source>
        <dbReference type="ARBA" id="ARBA00023033"/>
    </source>
</evidence>
<dbReference type="InterPro" id="IPR020946">
    <property type="entry name" value="Flavin_mOase-like"/>
</dbReference>
<sequence length="496" mass="54650">MACKRRPVSNTTDFVDVVVVGAGLSGIAAGHYLQTLCASRSYTILESRSAIGGTWDLFRYPGVRSDSDMSTLGYSFRPWADNAMFASATTIRDYVAATAREEGIERHIRFGIRVTGADWDSQRARWCVSTLSSQGVTARIECRFVFFCSGYYDYESGYEPQWQGRDEFKGTIVHPQQWPASLDYTGKRVVVIGSGATAITLVPAMATRAAHVTMLQRSPSYIIALPAHDAIGAKLRQWLPPLAAHRMVRWKNIVGATLLFQFSRRWPEAMKRLISKGARRYLGADFDVARHLSPRYDPWDQRLCIAPDGDFFQAVRSGKADIVTGDIERFTPDGLKLASGEALDADVVVTATGLRLKMLGGAAITIDGAAVDASKSFVYRGTMYSGVPNLAVATGYTNASWTLKCELSARYVCRLLNEMQATGLDTCVPVHDDSLAASGPAIDLSSGYIQRAAATLPRQGDRTPWRMYQNYFLDLLTLKFARLRDGVLRLARGASR</sequence>
<evidence type="ECO:0000313" key="8">
    <source>
        <dbReference type="EMBL" id="MRD46354.1"/>
    </source>
</evidence>
<dbReference type="PANTHER" id="PTHR43872:SF1">
    <property type="entry name" value="MONOOXYGENASE, PUTATIVE (AFU_ORTHOLOGUE AFUA_8G02570)-RELATED"/>
    <property type="match status" value="1"/>
</dbReference>
<evidence type="ECO:0000256" key="6">
    <source>
        <dbReference type="ARBA" id="ARBA00023002"/>
    </source>
</evidence>
<keyword evidence="3" id="KW-0285">Flavoprotein</keyword>